<sequence>MSSEVCSSRSKDENGIAFKKCVSRVKEIFEKELNEMDDATKHNIIGQSLRTYFAEEELLDVFEGFLHLLNQFHTLASDAAQRSSTKLAVQVLQLFDEFINQCDPTDQDAILEQMPSNRDIYIDALKVVAHFRVKFIKSIAFVFRLPGDEERKQKLLIPLIKTILRRNDIEIAVNWIVFFNIRDAFPFDEVVCHLLLCNKNDLMEAFIGEDIYRRKRLVVFLDKLVGMELKRFRGYTELEELVLQDIKKLEKNAVKYMKVFDIPDSFAPNVLDLRSREALLFHHHRFTKRETSEENYEETALQAMEKSAYVRRFYLDFLCMKGNQRQALYFAVALGDTLETFPKFLRDFCERCPSELELTKKDVQKARENKARQHEIESHEKCELFENFPIYVIEDWTACELAMEKLSKEAVIGIDTEWKPHFCSTKEQVALIQVSSSTAVYLFDVVVLENRLSNEQWVQFFKMLLCSEHSTKIGYDFSNDLRVLKSSFPFLSQLLPETKHILCLYKLLSASLVEPNICRALFGSENFSINLSLYEVAKLLLDIELDKSERVGNWIQRPLRLEQKRYASLDAYALIGCFKIIARRLNAMDDEKACQHLQKISLVDFAEVKSPVALDPETGERVFASKKSKESDQEFIESILSISSEISATVTNPGELHTSDDYMFVMDSMLFGLGQRMRKCGFSTHMIADREKLIKYCEEHPNALAVSAGKGFKQIQMRLPDRAVQVPINTQDVRLNSQLVGYLMRQLKIVVDPASLSSRCVKCNAKSFVRLPVLVVKALFYIHVIRHEMDWIAVSKDDATDALRELRQNAVNHKSAPFNGELQDDDYTAEICDDQIVCECNGCRIDIMSKLIDAGFEGPIDIRMGGLHKKEIFEKRMSNFSCALVVESYRIIASR</sequence>
<dbReference type="SMART" id="SM00474">
    <property type="entry name" value="35EXOc"/>
    <property type="match status" value="1"/>
</dbReference>
<dbReference type="GO" id="GO:0006139">
    <property type="term" value="P:nucleobase-containing compound metabolic process"/>
    <property type="evidence" value="ECO:0007669"/>
    <property type="project" value="InterPro"/>
</dbReference>
<accession>A0A915DX15</accession>
<evidence type="ECO:0000313" key="3">
    <source>
        <dbReference type="WBParaSite" id="jg23640"/>
    </source>
</evidence>
<proteinExistence type="predicted"/>
<dbReference type="GO" id="GO:0008408">
    <property type="term" value="F:3'-5' exonuclease activity"/>
    <property type="evidence" value="ECO:0007669"/>
    <property type="project" value="InterPro"/>
</dbReference>
<dbReference type="InterPro" id="IPR002562">
    <property type="entry name" value="3'-5'_exonuclease_dom"/>
</dbReference>
<dbReference type="InterPro" id="IPR012337">
    <property type="entry name" value="RNaseH-like_sf"/>
</dbReference>
<feature type="domain" description="3'-5' exonuclease" evidence="1">
    <location>
        <begin position="390"/>
        <end position="586"/>
    </location>
</feature>
<keyword evidence="2" id="KW-1185">Reference proteome</keyword>
<dbReference type="SUPFAM" id="SSF53098">
    <property type="entry name" value="Ribonuclease H-like"/>
    <property type="match status" value="1"/>
</dbReference>
<reference evidence="3" key="1">
    <citation type="submission" date="2022-11" db="UniProtKB">
        <authorList>
            <consortium name="WormBaseParasite"/>
        </authorList>
    </citation>
    <scope>IDENTIFICATION</scope>
</reference>
<dbReference type="Pfam" id="PF01612">
    <property type="entry name" value="DNA_pol_A_exo1"/>
    <property type="match status" value="1"/>
</dbReference>
<dbReference type="Proteomes" id="UP000887574">
    <property type="component" value="Unplaced"/>
</dbReference>
<dbReference type="PANTHER" id="PTHR47765:SF2">
    <property type="entry name" value="EXONUCLEASE MUT-7 HOMOLOG"/>
    <property type="match status" value="1"/>
</dbReference>
<name>A0A915DX15_9BILA</name>
<dbReference type="Gene3D" id="3.30.420.10">
    <property type="entry name" value="Ribonuclease H-like superfamily/Ribonuclease H"/>
    <property type="match status" value="1"/>
</dbReference>
<dbReference type="AlphaFoldDB" id="A0A915DX15"/>
<dbReference type="InterPro" id="IPR052408">
    <property type="entry name" value="Exonuclease_MUT-7-like"/>
</dbReference>
<dbReference type="WBParaSite" id="jg23640">
    <property type="protein sequence ID" value="jg23640"/>
    <property type="gene ID" value="jg23640"/>
</dbReference>
<dbReference type="InterPro" id="IPR036397">
    <property type="entry name" value="RNaseH_sf"/>
</dbReference>
<protein>
    <submittedName>
        <fullName evidence="3">3'-5' exonuclease domain-containing protein</fullName>
    </submittedName>
</protein>
<dbReference type="GO" id="GO:0003676">
    <property type="term" value="F:nucleic acid binding"/>
    <property type="evidence" value="ECO:0007669"/>
    <property type="project" value="InterPro"/>
</dbReference>
<organism evidence="2 3">
    <name type="scientific">Ditylenchus dipsaci</name>
    <dbReference type="NCBI Taxonomy" id="166011"/>
    <lineage>
        <taxon>Eukaryota</taxon>
        <taxon>Metazoa</taxon>
        <taxon>Ecdysozoa</taxon>
        <taxon>Nematoda</taxon>
        <taxon>Chromadorea</taxon>
        <taxon>Rhabditida</taxon>
        <taxon>Tylenchina</taxon>
        <taxon>Tylenchomorpha</taxon>
        <taxon>Sphaerularioidea</taxon>
        <taxon>Anguinidae</taxon>
        <taxon>Anguininae</taxon>
        <taxon>Ditylenchus</taxon>
    </lineage>
</organism>
<dbReference type="PANTHER" id="PTHR47765">
    <property type="entry name" value="3'-5' EXONUCLEASE DOMAIN-CONTAINING PROTEIN"/>
    <property type="match status" value="1"/>
</dbReference>
<evidence type="ECO:0000259" key="1">
    <source>
        <dbReference type="SMART" id="SM00474"/>
    </source>
</evidence>
<evidence type="ECO:0000313" key="2">
    <source>
        <dbReference type="Proteomes" id="UP000887574"/>
    </source>
</evidence>